<dbReference type="AlphaFoldDB" id="A0A409XEV3"/>
<evidence type="ECO:0000256" key="1">
    <source>
        <dbReference type="SAM" id="MobiDB-lite"/>
    </source>
</evidence>
<reference evidence="2 3" key="1">
    <citation type="journal article" date="2018" name="Evol. Lett.">
        <title>Horizontal gene cluster transfer increased hallucinogenic mushroom diversity.</title>
        <authorList>
            <person name="Reynolds H.T."/>
            <person name="Vijayakumar V."/>
            <person name="Gluck-Thaler E."/>
            <person name="Korotkin H.B."/>
            <person name="Matheny P.B."/>
            <person name="Slot J.C."/>
        </authorList>
    </citation>
    <scope>NUCLEOTIDE SEQUENCE [LARGE SCALE GENOMIC DNA]</scope>
    <source>
        <strain evidence="2 3">2631</strain>
    </source>
</reference>
<accession>A0A409XEV3</accession>
<dbReference type="EMBL" id="NHYD01001909">
    <property type="protein sequence ID" value="PPQ89296.1"/>
    <property type="molecule type" value="Genomic_DNA"/>
</dbReference>
<sequence length="76" mass="7649">MVYNQCAVQTVQADTASGSYGEGVPTGKGDVLAGGDEGGGGVEGDDYEGVGTGTGGRLREGYAQLIPGHHFNPSYI</sequence>
<evidence type="ECO:0000313" key="2">
    <source>
        <dbReference type="EMBL" id="PPQ89296.1"/>
    </source>
</evidence>
<dbReference type="Proteomes" id="UP000283269">
    <property type="component" value="Unassembled WGS sequence"/>
</dbReference>
<proteinExistence type="predicted"/>
<evidence type="ECO:0000313" key="3">
    <source>
        <dbReference type="Proteomes" id="UP000283269"/>
    </source>
</evidence>
<keyword evidence="3" id="KW-1185">Reference proteome</keyword>
<gene>
    <name evidence="2" type="ORF">CVT25_000321</name>
</gene>
<organism evidence="2 3">
    <name type="scientific">Psilocybe cyanescens</name>
    <dbReference type="NCBI Taxonomy" id="93625"/>
    <lineage>
        <taxon>Eukaryota</taxon>
        <taxon>Fungi</taxon>
        <taxon>Dikarya</taxon>
        <taxon>Basidiomycota</taxon>
        <taxon>Agaricomycotina</taxon>
        <taxon>Agaricomycetes</taxon>
        <taxon>Agaricomycetidae</taxon>
        <taxon>Agaricales</taxon>
        <taxon>Agaricineae</taxon>
        <taxon>Strophariaceae</taxon>
        <taxon>Psilocybe</taxon>
    </lineage>
</organism>
<dbReference type="InParanoid" id="A0A409XEV3"/>
<feature type="region of interest" description="Disordered" evidence="1">
    <location>
        <begin position="15"/>
        <end position="54"/>
    </location>
</feature>
<protein>
    <submittedName>
        <fullName evidence="2">Uncharacterized protein</fullName>
    </submittedName>
</protein>
<comment type="caution">
    <text evidence="2">The sequence shown here is derived from an EMBL/GenBank/DDBJ whole genome shotgun (WGS) entry which is preliminary data.</text>
</comment>
<name>A0A409XEV3_PSICY</name>